<dbReference type="Pfam" id="PF13193">
    <property type="entry name" value="AMP-binding_C"/>
    <property type="match status" value="1"/>
</dbReference>
<dbReference type="AlphaFoldDB" id="A0A1B9DBY7"/>
<dbReference type="SUPFAM" id="SSF56801">
    <property type="entry name" value="Acetyl-CoA synthetase-like"/>
    <property type="match status" value="1"/>
</dbReference>
<evidence type="ECO:0000313" key="3">
    <source>
        <dbReference type="EMBL" id="OCB59477.1"/>
    </source>
</evidence>
<dbReference type="InterPro" id="IPR042099">
    <property type="entry name" value="ANL_N_sf"/>
</dbReference>
<evidence type="ECO:0000259" key="1">
    <source>
        <dbReference type="Pfam" id="PF00501"/>
    </source>
</evidence>
<dbReference type="RefSeq" id="WP_065479511.1">
    <property type="nucleotide sequence ID" value="NZ_MBEE01000056.1"/>
</dbReference>
<proteinExistence type="predicted"/>
<organism evidence="3 4">
    <name type="scientific">Mycobacterium malmoense</name>
    <dbReference type="NCBI Taxonomy" id="1780"/>
    <lineage>
        <taxon>Bacteria</taxon>
        <taxon>Bacillati</taxon>
        <taxon>Actinomycetota</taxon>
        <taxon>Actinomycetes</taxon>
        <taxon>Mycobacteriales</taxon>
        <taxon>Mycobacteriaceae</taxon>
        <taxon>Mycobacterium</taxon>
    </lineage>
</organism>
<gene>
    <name evidence="3" type="ORF">A5677_15285</name>
</gene>
<dbReference type="Proteomes" id="UP000092683">
    <property type="component" value="Unassembled WGS sequence"/>
</dbReference>
<dbReference type="Gene3D" id="3.30.300.30">
    <property type="match status" value="1"/>
</dbReference>
<dbReference type="NCBIfam" id="NF038341">
    <property type="entry name" value="ligase_FadD4"/>
    <property type="match status" value="1"/>
</dbReference>
<dbReference type="PROSITE" id="PS00455">
    <property type="entry name" value="AMP_BINDING"/>
    <property type="match status" value="1"/>
</dbReference>
<dbReference type="InterPro" id="IPR020845">
    <property type="entry name" value="AMP-binding_CS"/>
</dbReference>
<dbReference type="PANTHER" id="PTHR24096:SF323">
    <property type="entry name" value="BLR3536 PROTEIN"/>
    <property type="match status" value="1"/>
</dbReference>
<reference evidence="3 4" key="1">
    <citation type="submission" date="2016-06" db="EMBL/GenBank/DDBJ databases">
        <authorList>
            <person name="Kjaerup R.B."/>
            <person name="Dalgaard T.S."/>
            <person name="Juul-Madsen H.R."/>
        </authorList>
    </citation>
    <scope>NUCLEOTIDE SEQUENCE [LARGE SCALE GENOMIC DNA]</scope>
    <source>
        <strain evidence="3 4">E3012</strain>
    </source>
</reference>
<dbReference type="GO" id="GO:0016405">
    <property type="term" value="F:CoA-ligase activity"/>
    <property type="evidence" value="ECO:0007669"/>
    <property type="project" value="TreeGrafter"/>
</dbReference>
<dbReference type="InterPro" id="IPR045851">
    <property type="entry name" value="AMP-bd_C_sf"/>
</dbReference>
<dbReference type="EMBL" id="MBEE01000056">
    <property type="protein sequence ID" value="OCB59477.1"/>
    <property type="molecule type" value="Genomic_DNA"/>
</dbReference>
<evidence type="ECO:0000259" key="2">
    <source>
        <dbReference type="Pfam" id="PF13193"/>
    </source>
</evidence>
<dbReference type="PANTHER" id="PTHR24096">
    <property type="entry name" value="LONG-CHAIN-FATTY-ACID--COA LIGASE"/>
    <property type="match status" value="1"/>
</dbReference>
<sequence>MDLRDHTASTKPAVILHPSGVTVSFGELEASANRLAHYLRRQGLVAGDTIAVVMENNEHVHAVMWAARRSGVYYTLINTQLRAAEIAYVVGDSQAKAIISSAAMRAVCRQLLESLPRGLPSVALIADGDLAGWRRYPDCVATMPATTHAAECDGQLLQYSAGSTGRPKGIRRPLQPATSVRTSLSTPVFEALGVTSDSVYLSPAPTYHTAPAMWTMAAQAAGATTVMMETFDAEGALECIERYGVTHAQFVPTMFVRMLRLPRATRMRFDLSTLQRVVHAAAPCPPEIKRQMIDWWGPIVDEYYGSSEGAGISFIRAEDWLRHPGSVGKPMLGVPHILDDDGNELAAGQVGDIYYEGGYPFEYLNDAEKTAAARTSEGWVTVGDVGYLDDDGYLYLVDRRHHMIISGGVNIYPQETEDALVCHPLVVDAAVFGVPDEVMGQSVTAVVQLVDPARATPQLADELIGWLREQLAHYKCPRSLFFEPRLPRTDAGKLYKQELIDKYARR</sequence>
<feature type="domain" description="AMP-binding enzyme C-terminal" evidence="2">
    <location>
        <begin position="415"/>
        <end position="493"/>
    </location>
</feature>
<evidence type="ECO:0000313" key="4">
    <source>
        <dbReference type="Proteomes" id="UP000092683"/>
    </source>
</evidence>
<dbReference type="InterPro" id="IPR025110">
    <property type="entry name" value="AMP-bd_C"/>
</dbReference>
<name>A0A1B9DBY7_MYCMA</name>
<dbReference type="Pfam" id="PF00501">
    <property type="entry name" value="AMP-binding"/>
    <property type="match status" value="1"/>
</dbReference>
<dbReference type="OrthoDB" id="9803968at2"/>
<protein>
    <submittedName>
        <fullName evidence="3">Acyl-CoA synthetase</fullName>
    </submittedName>
</protein>
<dbReference type="Gene3D" id="3.40.50.12780">
    <property type="entry name" value="N-terminal domain of ligase-like"/>
    <property type="match status" value="1"/>
</dbReference>
<accession>A0A1B9DBY7</accession>
<dbReference type="InterPro" id="IPR000873">
    <property type="entry name" value="AMP-dep_synth/lig_dom"/>
</dbReference>
<comment type="caution">
    <text evidence="3">The sequence shown here is derived from an EMBL/GenBank/DDBJ whole genome shotgun (WGS) entry which is preliminary data.</text>
</comment>
<feature type="domain" description="AMP-dependent synthetase/ligase" evidence="1">
    <location>
        <begin position="10"/>
        <end position="357"/>
    </location>
</feature>